<feature type="region of interest" description="Disordered" evidence="1">
    <location>
        <begin position="219"/>
        <end position="241"/>
    </location>
</feature>
<dbReference type="EMBL" id="OU015569">
    <property type="protein sequence ID" value="CAG5097742.1"/>
    <property type="molecule type" value="Genomic_DNA"/>
</dbReference>
<reference evidence="2 3" key="1">
    <citation type="submission" date="2021-04" db="EMBL/GenBank/DDBJ databases">
        <authorList>
            <person name="Bliznina A."/>
        </authorList>
    </citation>
    <scope>NUCLEOTIDE SEQUENCE [LARGE SCALE GENOMIC DNA]</scope>
</reference>
<organism evidence="2 3">
    <name type="scientific">Oikopleura dioica</name>
    <name type="common">Tunicate</name>
    <dbReference type="NCBI Taxonomy" id="34765"/>
    <lineage>
        <taxon>Eukaryota</taxon>
        <taxon>Metazoa</taxon>
        <taxon>Chordata</taxon>
        <taxon>Tunicata</taxon>
        <taxon>Appendicularia</taxon>
        <taxon>Copelata</taxon>
        <taxon>Oikopleuridae</taxon>
        <taxon>Oikopleura</taxon>
    </lineage>
</organism>
<gene>
    <name evidence="2" type="ORF">OKIOD_LOCUS6770</name>
</gene>
<accession>A0ABN7SG94</accession>
<evidence type="ECO:0000313" key="2">
    <source>
        <dbReference type="EMBL" id="CAG5097742.1"/>
    </source>
</evidence>
<proteinExistence type="predicted"/>
<evidence type="ECO:0000256" key="1">
    <source>
        <dbReference type="SAM" id="MobiDB-lite"/>
    </source>
</evidence>
<feature type="compositionally biased region" description="Basic and acidic residues" evidence="1">
    <location>
        <begin position="219"/>
        <end position="232"/>
    </location>
</feature>
<name>A0ABN7SG94_OIKDI</name>
<evidence type="ECO:0000313" key="3">
    <source>
        <dbReference type="Proteomes" id="UP001158576"/>
    </source>
</evidence>
<keyword evidence="3" id="KW-1185">Reference proteome</keyword>
<sequence length="413" mass="47630">MNSDEGASFTPPDFWGLRRAEEMRKQKAEKAKEDAAKLDELKTKMGVDQGCGHFANAREEGPASGMDNSEAVGVLKLLNLGCKEVNFRLAMRGEREAVRVSNGDFRLSMTVYPNESPYYPETDMIDFMLKKKGDPDFKFKAEVQLIDENGEMEMVFPDEDGNDRMFTSKESTKGFQHISDFVNLREYGVRRGYQDSYLIRINVSVLFLLYELQKMNPDKANKKRKLEDPEMKKAKKAKANKAKLDQLKSKMGVDQGYGHYADANVVGPGGMGKTEAKEVLKLLTLGCKEVNFRLDMSGERETVRVTYGDFSLWMKVYPDDSQYYRDMDSMNFMLKKKGDPDFKFKAEIQIVGANDKELRATFPDQDDFDREHFSGDWDNGFQHISDEFHLRDYGWRRGWSDYYYLLRINVTVL</sequence>
<protein>
    <submittedName>
        <fullName evidence="2">Oidioi.mRNA.OKI2018_I69.XSR.g15212.t1.cds</fullName>
    </submittedName>
</protein>
<dbReference type="Proteomes" id="UP001158576">
    <property type="component" value="Chromosome XSR"/>
</dbReference>